<dbReference type="InterPro" id="IPR029000">
    <property type="entry name" value="Cyclophilin-like_dom_sf"/>
</dbReference>
<keyword evidence="2" id="KW-0697">Rotamase</keyword>
<dbReference type="SUPFAM" id="SSF50891">
    <property type="entry name" value="Cyclophilin-like"/>
    <property type="match status" value="1"/>
</dbReference>
<keyword evidence="3 6" id="KW-0413">Isomerase</keyword>
<reference evidence="6 7" key="1">
    <citation type="submission" date="2017-09" db="EMBL/GenBank/DDBJ databases">
        <title>Sphingomonas adhaesiva DSM 7418, whole genome shotgun sequence.</title>
        <authorList>
            <person name="Feng G."/>
            <person name="Zhu H."/>
        </authorList>
    </citation>
    <scope>NUCLEOTIDE SEQUENCE [LARGE SCALE GENOMIC DNA]</scope>
    <source>
        <strain evidence="6 7">DSM 7418</strain>
    </source>
</reference>
<evidence type="ECO:0000259" key="5">
    <source>
        <dbReference type="Pfam" id="PF00160"/>
    </source>
</evidence>
<comment type="caution">
    <text evidence="6">The sequence shown here is derived from an EMBL/GenBank/DDBJ whole genome shotgun (WGS) entry which is preliminary data.</text>
</comment>
<dbReference type="Pfam" id="PF00160">
    <property type="entry name" value="Pro_isomerase"/>
    <property type="match status" value="1"/>
</dbReference>
<feature type="domain" description="PPIase cyclophilin-type" evidence="5">
    <location>
        <begin position="55"/>
        <end position="218"/>
    </location>
</feature>
<proteinExistence type="predicted"/>
<keyword evidence="4" id="KW-0732">Signal</keyword>
<dbReference type="AlphaFoldDB" id="A0A2A4I7Z4"/>
<accession>A0A2A4I7Z4</accession>
<protein>
    <recommendedName>
        <fullName evidence="1">peptidylprolyl isomerase</fullName>
        <ecNumber evidence="1">5.2.1.8</ecNumber>
    </recommendedName>
</protein>
<evidence type="ECO:0000313" key="6">
    <source>
        <dbReference type="EMBL" id="PCG14605.1"/>
    </source>
</evidence>
<dbReference type="Proteomes" id="UP000218323">
    <property type="component" value="Unassembled WGS sequence"/>
</dbReference>
<evidence type="ECO:0000256" key="3">
    <source>
        <dbReference type="ARBA" id="ARBA00023235"/>
    </source>
</evidence>
<dbReference type="InterPro" id="IPR002130">
    <property type="entry name" value="Cyclophilin-type_PPIase_dom"/>
</dbReference>
<evidence type="ECO:0000313" key="7">
    <source>
        <dbReference type="Proteomes" id="UP000218323"/>
    </source>
</evidence>
<dbReference type="InterPro" id="IPR044665">
    <property type="entry name" value="E_coli_cyclophilin_A-like"/>
</dbReference>
<evidence type="ECO:0000256" key="1">
    <source>
        <dbReference type="ARBA" id="ARBA00013194"/>
    </source>
</evidence>
<dbReference type="EMBL" id="NWVC01000003">
    <property type="protein sequence ID" value="PCG14605.1"/>
    <property type="molecule type" value="Genomic_DNA"/>
</dbReference>
<evidence type="ECO:0000256" key="2">
    <source>
        <dbReference type="ARBA" id="ARBA00023110"/>
    </source>
</evidence>
<organism evidence="6 7">
    <name type="scientific">Sphingomonas adhaesiva</name>
    <dbReference type="NCBI Taxonomy" id="28212"/>
    <lineage>
        <taxon>Bacteria</taxon>
        <taxon>Pseudomonadati</taxon>
        <taxon>Pseudomonadota</taxon>
        <taxon>Alphaproteobacteria</taxon>
        <taxon>Sphingomonadales</taxon>
        <taxon>Sphingomonadaceae</taxon>
        <taxon>Sphingomonas</taxon>
    </lineage>
</organism>
<keyword evidence="7" id="KW-1185">Reference proteome</keyword>
<feature type="signal peptide" evidence="4">
    <location>
        <begin position="1"/>
        <end position="18"/>
    </location>
</feature>
<evidence type="ECO:0000256" key="4">
    <source>
        <dbReference type="SAM" id="SignalP"/>
    </source>
</evidence>
<dbReference type="GO" id="GO:0003755">
    <property type="term" value="F:peptidyl-prolyl cis-trans isomerase activity"/>
    <property type="evidence" value="ECO:0007669"/>
    <property type="project" value="UniProtKB-KW"/>
</dbReference>
<sequence>MMLLLALAAIAAPVRGSAAPAPPPSPAATAYEAVTGDWRPIPDDELLVMRLAGGRTVTIRLAAWAAPLHVAQIRRLAAAHWWDAASVYRVQENWVAQWGDASEEKPLPAGVTPQVDPEFEITRFAPAVLMARGDPHARASGITADAWPVASDGAGHAWLPHCYAMVGVARDADPRSGSGAELFTPIGQSARRLDRNYTVVGRIIDGMANLSALARSDAPMGVYADPAQRTPIEWVRLASELPAAERPRFAYRAADNPRFAAAVRRRENPPPPTIGSGAIDVCEMPLEIRRLDAR</sequence>
<feature type="chain" id="PRO_5012901304" description="peptidylprolyl isomerase" evidence="4">
    <location>
        <begin position="19"/>
        <end position="294"/>
    </location>
</feature>
<name>A0A2A4I7Z4_9SPHN</name>
<dbReference type="Gene3D" id="2.40.100.10">
    <property type="entry name" value="Cyclophilin-like"/>
    <property type="match status" value="1"/>
</dbReference>
<dbReference type="EC" id="5.2.1.8" evidence="1"/>
<gene>
    <name evidence="6" type="ORF">COA07_08805</name>
</gene>
<dbReference type="PANTHER" id="PTHR43246">
    <property type="entry name" value="PEPTIDYL-PROLYL CIS-TRANS ISOMERASE CYP38, CHLOROPLASTIC"/>
    <property type="match status" value="1"/>
</dbReference>